<dbReference type="Proteomes" id="UP001601059">
    <property type="component" value="Unassembled WGS sequence"/>
</dbReference>
<dbReference type="EMBL" id="JBIACK010000005">
    <property type="protein sequence ID" value="MFE8701507.1"/>
    <property type="molecule type" value="Genomic_DNA"/>
</dbReference>
<gene>
    <name evidence="2" type="ORF">ACFYKX_12960</name>
</gene>
<reference evidence="2 3" key="1">
    <citation type="submission" date="2024-08" db="EMBL/GenBank/DDBJ databases">
        <title>Two novel Cytobacillus novel species.</title>
        <authorList>
            <person name="Liu G."/>
        </authorList>
    </citation>
    <scope>NUCLEOTIDE SEQUENCE [LARGE SCALE GENOMIC DNA]</scope>
    <source>
        <strain evidence="2 3">FJAT-54145</strain>
    </source>
</reference>
<comment type="caution">
    <text evidence="2">The sequence shown here is derived from an EMBL/GenBank/DDBJ whole genome shotgun (WGS) entry which is preliminary data.</text>
</comment>
<sequence>MPYSMVHFAISVEISELTQKPLSPEFLLGSISPDCIYIRKDMGNEIKDVTHLNFLSLKGEITDEIVFERMGRFLQTYVIPNDQKRTEFLAGYISHILADIHWTATVSREFRKQIPTNLSRREQWDFYQNEQNQIDFELYRTVPWKNTVWELLTESTPFELGNLIKSEDVQGWRNFLLEYFESDAEPKIIPTYITSERVHHFIGTAATYVIRIIDELALYK</sequence>
<dbReference type="RefSeq" id="WP_389361465.1">
    <property type="nucleotide sequence ID" value="NZ_JBIACK010000005.1"/>
</dbReference>
<proteinExistence type="predicted"/>
<organism evidence="2 3">
    <name type="scientific">Cytobacillus spartinae</name>
    <dbReference type="NCBI Taxonomy" id="3299023"/>
    <lineage>
        <taxon>Bacteria</taxon>
        <taxon>Bacillati</taxon>
        <taxon>Bacillota</taxon>
        <taxon>Bacilli</taxon>
        <taxon>Bacillales</taxon>
        <taxon>Bacillaceae</taxon>
        <taxon>Cytobacillus</taxon>
    </lineage>
</organism>
<protein>
    <submittedName>
        <fullName evidence="2">Zinc dependent phospholipase C family protein</fullName>
    </submittedName>
</protein>
<dbReference type="InterPro" id="IPR029002">
    <property type="entry name" value="PLPC/GPLD1"/>
</dbReference>
<dbReference type="Pfam" id="PF00882">
    <property type="entry name" value="Zn_dep_PLPC"/>
    <property type="match status" value="1"/>
</dbReference>
<keyword evidence="3" id="KW-1185">Reference proteome</keyword>
<evidence type="ECO:0000259" key="1">
    <source>
        <dbReference type="Pfam" id="PF00882"/>
    </source>
</evidence>
<feature type="domain" description="Phospholipase C/D" evidence="1">
    <location>
        <begin position="23"/>
        <end position="102"/>
    </location>
</feature>
<name>A0ABW6KFM2_9BACI</name>
<evidence type="ECO:0000313" key="2">
    <source>
        <dbReference type="EMBL" id="MFE8701507.1"/>
    </source>
</evidence>
<evidence type="ECO:0000313" key="3">
    <source>
        <dbReference type="Proteomes" id="UP001601059"/>
    </source>
</evidence>
<accession>A0ABW6KFM2</accession>